<proteinExistence type="predicted"/>
<reference evidence="1" key="1">
    <citation type="journal article" date="2023" name="G3 (Bethesda)">
        <title>A reference genome for the long-term kleptoplast-retaining sea slug Elysia crispata morphotype clarki.</title>
        <authorList>
            <person name="Eastman K.E."/>
            <person name="Pendleton A.L."/>
            <person name="Shaikh M.A."/>
            <person name="Suttiyut T."/>
            <person name="Ogas R."/>
            <person name="Tomko P."/>
            <person name="Gavelis G."/>
            <person name="Widhalm J.R."/>
            <person name="Wisecaver J.H."/>
        </authorList>
    </citation>
    <scope>NUCLEOTIDE SEQUENCE</scope>
    <source>
        <strain evidence="1">ECLA1</strain>
    </source>
</reference>
<accession>A0AAE0XVL1</accession>
<sequence>MERIRCMTSDLITRPWEVARSPGERWSAHSAGYRGVPVICGDMR</sequence>
<comment type="caution">
    <text evidence="1">The sequence shown here is derived from an EMBL/GenBank/DDBJ whole genome shotgun (WGS) entry which is preliminary data.</text>
</comment>
<evidence type="ECO:0000313" key="2">
    <source>
        <dbReference type="Proteomes" id="UP001283361"/>
    </source>
</evidence>
<protein>
    <submittedName>
        <fullName evidence="1">Uncharacterized protein</fullName>
    </submittedName>
</protein>
<organism evidence="1 2">
    <name type="scientific">Elysia crispata</name>
    <name type="common">lettuce slug</name>
    <dbReference type="NCBI Taxonomy" id="231223"/>
    <lineage>
        <taxon>Eukaryota</taxon>
        <taxon>Metazoa</taxon>
        <taxon>Spiralia</taxon>
        <taxon>Lophotrochozoa</taxon>
        <taxon>Mollusca</taxon>
        <taxon>Gastropoda</taxon>
        <taxon>Heterobranchia</taxon>
        <taxon>Euthyneura</taxon>
        <taxon>Panpulmonata</taxon>
        <taxon>Sacoglossa</taxon>
        <taxon>Placobranchoidea</taxon>
        <taxon>Plakobranchidae</taxon>
        <taxon>Elysia</taxon>
    </lineage>
</organism>
<gene>
    <name evidence="1" type="ORF">RRG08_062059</name>
</gene>
<dbReference type="Proteomes" id="UP001283361">
    <property type="component" value="Unassembled WGS sequence"/>
</dbReference>
<dbReference type="EMBL" id="JAWDGP010007434">
    <property type="protein sequence ID" value="KAK3718624.1"/>
    <property type="molecule type" value="Genomic_DNA"/>
</dbReference>
<evidence type="ECO:0000313" key="1">
    <source>
        <dbReference type="EMBL" id="KAK3718624.1"/>
    </source>
</evidence>
<name>A0AAE0XVL1_9GAST</name>
<dbReference type="AlphaFoldDB" id="A0AAE0XVL1"/>
<keyword evidence="2" id="KW-1185">Reference proteome</keyword>